<sequence>MYLVENVLPSVPADVAGLETDIVASGGDGLFKRFDINQHSTPAPNFGFSKALNGFLMMLTQNGKLLYISDNAAEYLGHSMVRHFDKSRRVNPLEVVTSFIGDDGCQRPPTLTRPACGLKLRVLRSEMNRSWKGMAQKWGSRIDAPDYMLMWRL</sequence>
<dbReference type="AlphaFoldDB" id="A0A4C1VUH0"/>
<dbReference type="EMBL" id="BGZK01000417">
    <property type="protein sequence ID" value="GBP42381.1"/>
    <property type="molecule type" value="Genomic_DNA"/>
</dbReference>
<evidence type="ECO:0000256" key="2">
    <source>
        <dbReference type="ARBA" id="ARBA00023163"/>
    </source>
</evidence>
<keyword evidence="3" id="KW-0539">Nucleus</keyword>
<dbReference type="GO" id="GO:0000977">
    <property type="term" value="F:RNA polymerase II transcription regulatory region sequence-specific DNA binding"/>
    <property type="evidence" value="ECO:0007669"/>
    <property type="project" value="TreeGrafter"/>
</dbReference>
<reference evidence="4 5" key="1">
    <citation type="journal article" date="2019" name="Commun. Biol.">
        <title>The bagworm genome reveals a unique fibroin gene that provides high tensile strength.</title>
        <authorList>
            <person name="Kono N."/>
            <person name="Nakamura H."/>
            <person name="Ohtoshi R."/>
            <person name="Tomita M."/>
            <person name="Numata K."/>
            <person name="Arakawa K."/>
        </authorList>
    </citation>
    <scope>NUCLEOTIDE SEQUENCE [LARGE SCALE GENOMIC DNA]</scope>
</reference>
<protein>
    <submittedName>
        <fullName evidence="4">Neuronal PAS domain-containing protein 4B</fullName>
    </submittedName>
</protein>
<organism evidence="4 5">
    <name type="scientific">Eumeta variegata</name>
    <name type="common">Bagworm moth</name>
    <name type="synonym">Eumeta japonica</name>
    <dbReference type="NCBI Taxonomy" id="151549"/>
    <lineage>
        <taxon>Eukaryota</taxon>
        <taxon>Metazoa</taxon>
        <taxon>Ecdysozoa</taxon>
        <taxon>Arthropoda</taxon>
        <taxon>Hexapoda</taxon>
        <taxon>Insecta</taxon>
        <taxon>Pterygota</taxon>
        <taxon>Neoptera</taxon>
        <taxon>Endopterygota</taxon>
        <taxon>Lepidoptera</taxon>
        <taxon>Glossata</taxon>
        <taxon>Ditrysia</taxon>
        <taxon>Tineoidea</taxon>
        <taxon>Psychidae</taxon>
        <taxon>Oiketicinae</taxon>
        <taxon>Eumeta</taxon>
    </lineage>
</organism>
<comment type="caution">
    <text evidence="4">The sequence shown here is derived from an EMBL/GenBank/DDBJ whole genome shotgun (WGS) entry which is preliminary data.</text>
</comment>
<dbReference type="Gene3D" id="3.30.450.20">
    <property type="entry name" value="PAS domain"/>
    <property type="match status" value="1"/>
</dbReference>
<dbReference type="PANTHER" id="PTHR23043">
    <property type="entry name" value="HYPOXIA-INDUCIBLE FACTOR 1 ALPHA"/>
    <property type="match status" value="1"/>
</dbReference>
<keyword evidence="5" id="KW-1185">Reference proteome</keyword>
<dbReference type="PANTHER" id="PTHR23043:SF39">
    <property type="entry name" value="DYSFUSION, ISOFORM D"/>
    <property type="match status" value="1"/>
</dbReference>
<accession>A0A4C1VUH0</accession>
<evidence type="ECO:0000313" key="5">
    <source>
        <dbReference type="Proteomes" id="UP000299102"/>
    </source>
</evidence>
<dbReference type="Proteomes" id="UP000299102">
    <property type="component" value="Unassembled WGS sequence"/>
</dbReference>
<dbReference type="STRING" id="151549.A0A4C1VUH0"/>
<dbReference type="OrthoDB" id="9978016at2759"/>
<proteinExistence type="predicted"/>
<evidence type="ECO:0000256" key="3">
    <source>
        <dbReference type="ARBA" id="ARBA00023242"/>
    </source>
</evidence>
<dbReference type="GO" id="GO:0000981">
    <property type="term" value="F:DNA-binding transcription factor activity, RNA polymerase II-specific"/>
    <property type="evidence" value="ECO:0007669"/>
    <property type="project" value="TreeGrafter"/>
</dbReference>
<evidence type="ECO:0000313" key="4">
    <source>
        <dbReference type="EMBL" id="GBP42381.1"/>
    </source>
</evidence>
<keyword evidence="1" id="KW-0805">Transcription regulation</keyword>
<dbReference type="GO" id="GO:0010557">
    <property type="term" value="P:positive regulation of macromolecule biosynthetic process"/>
    <property type="evidence" value="ECO:0007669"/>
    <property type="project" value="UniProtKB-ARBA"/>
</dbReference>
<evidence type="ECO:0000256" key="1">
    <source>
        <dbReference type="ARBA" id="ARBA00023015"/>
    </source>
</evidence>
<gene>
    <name evidence="4" type="primary">npas4b</name>
    <name evidence="4" type="ORF">EVAR_30014_1</name>
</gene>
<name>A0A4C1VUH0_EUMVA</name>
<keyword evidence="2" id="KW-0804">Transcription</keyword>